<name>A0ABS0D7F3_9NOCA</name>
<dbReference type="EMBL" id="JADLQN010000001">
    <property type="protein sequence ID" value="MBF6354411.1"/>
    <property type="molecule type" value="Genomic_DNA"/>
</dbReference>
<evidence type="ECO:0000313" key="2">
    <source>
        <dbReference type="Proteomes" id="UP000707731"/>
    </source>
</evidence>
<protein>
    <submittedName>
        <fullName evidence="1">Uncharacterized protein</fullName>
    </submittedName>
</protein>
<evidence type="ECO:0000313" key="1">
    <source>
        <dbReference type="EMBL" id="MBF6354411.1"/>
    </source>
</evidence>
<reference evidence="1 2" key="1">
    <citation type="submission" date="2020-10" db="EMBL/GenBank/DDBJ databases">
        <title>Identification of Nocardia species via Next-generation sequencing and recognition of intraspecies genetic diversity.</title>
        <authorList>
            <person name="Li P."/>
            <person name="Li P."/>
            <person name="Lu B."/>
        </authorList>
    </citation>
    <scope>NUCLEOTIDE SEQUENCE [LARGE SCALE GENOMIC DNA]</scope>
    <source>
        <strain evidence="1 2">BJ06-0143</strain>
    </source>
</reference>
<keyword evidence="2" id="KW-1185">Reference proteome</keyword>
<dbReference type="RefSeq" id="WP_195001182.1">
    <property type="nucleotide sequence ID" value="NZ_JADLQN010000001.1"/>
</dbReference>
<organism evidence="1 2">
    <name type="scientific">Nocardia higoensis</name>
    <dbReference type="NCBI Taxonomy" id="228599"/>
    <lineage>
        <taxon>Bacteria</taxon>
        <taxon>Bacillati</taxon>
        <taxon>Actinomycetota</taxon>
        <taxon>Actinomycetes</taxon>
        <taxon>Mycobacteriales</taxon>
        <taxon>Nocardiaceae</taxon>
        <taxon>Nocardia</taxon>
    </lineage>
</organism>
<accession>A0ABS0D7F3</accession>
<comment type="caution">
    <text evidence="1">The sequence shown here is derived from an EMBL/GenBank/DDBJ whole genome shotgun (WGS) entry which is preliminary data.</text>
</comment>
<proteinExistence type="predicted"/>
<sequence length="73" mass="7702">MSVGRSMETAVMVGTVAPAAAIDSDGSLAVKRTTVEWSTQDGRLRLHYSDSTARPTAVVDALPGDIVTWEAPK</sequence>
<gene>
    <name evidence="1" type="ORF">IU449_07625</name>
</gene>
<dbReference type="Proteomes" id="UP000707731">
    <property type="component" value="Unassembled WGS sequence"/>
</dbReference>